<dbReference type="InterPro" id="IPR004827">
    <property type="entry name" value="bZIP"/>
</dbReference>
<feature type="compositionally biased region" description="Basic and acidic residues" evidence="2">
    <location>
        <begin position="246"/>
        <end position="267"/>
    </location>
</feature>
<dbReference type="SUPFAM" id="SSF57959">
    <property type="entry name" value="Leucine zipper domain"/>
    <property type="match status" value="1"/>
</dbReference>
<name>A0A9N9DBG9_9GLOM</name>
<dbReference type="InterPro" id="IPR046347">
    <property type="entry name" value="bZIP_sf"/>
</dbReference>
<keyword evidence="1" id="KW-0175">Coiled coil</keyword>
<evidence type="ECO:0000256" key="2">
    <source>
        <dbReference type="SAM" id="MobiDB-lite"/>
    </source>
</evidence>
<dbReference type="SMART" id="SM00338">
    <property type="entry name" value="BRLZ"/>
    <property type="match status" value="1"/>
</dbReference>
<dbReference type="GO" id="GO:0003700">
    <property type="term" value="F:DNA-binding transcription factor activity"/>
    <property type="evidence" value="ECO:0007669"/>
    <property type="project" value="InterPro"/>
</dbReference>
<feature type="region of interest" description="Disordered" evidence="2">
    <location>
        <begin position="107"/>
        <end position="132"/>
    </location>
</feature>
<feature type="compositionally biased region" description="Polar residues" evidence="2">
    <location>
        <begin position="113"/>
        <end position="127"/>
    </location>
</feature>
<evidence type="ECO:0000256" key="1">
    <source>
        <dbReference type="SAM" id="Coils"/>
    </source>
</evidence>
<dbReference type="Pfam" id="PF07716">
    <property type="entry name" value="bZIP_2"/>
    <property type="match status" value="1"/>
</dbReference>
<feature type="coiled-coil region" evidence="1">
    <location>
        <begin position="153"/>
        <end position="205"/>
    </location>
</feature>
<feature type="region of interest" description="Disordered" evidence="2">
    <location>
        <begin position="221"/>
        <end position="267"/>
    </location>
</feature>
<comment type="caution">
    <text evidence="4">The sequence shown here is derived from an EMBL/GenBank/DDBJ whole genome shotgun (WGS) entry which is preliminary data.</text>
</comment>
<evidence type="ECO:0000313" key="4">
    <source>
        <dbReference type="EMBL" id="CAG8630206.1"/>
    </source>
</evidence>
<dbReference type="Gene3D" id="1.20.5.170">
    <property type="match status" value="1"/>
</dbReference>
<dbReference type="AlphaFoldDB" id="A0A9N9DBG9"/>
<feature type="compositionally biased region" description="Basic residues" evidence="2">
    <location>
        <begin position="236"/>
        <end position="245"/>
    </location>
</feature>
<accession>A0A9N9DBG9</accession>
<dbReference type="PROSITE" id="PS50217">
    <property type="entry name" value="BZIP"/>
    <property type="match status" value="1"/>
</dbReference>
<reference evidence="4" key="1">
    <citation type="submission" date="2021-06" db="EMBL/GenBank/DDBJ databases">
        <authorList>
            <person name="Kallberg Y."/>
            <person name="Tangrot J."/>
            <person name="Rosling A."/>
        </authorList>
    </citation>
    <scope>NUCLEOTIDE SEQUENCE</scope>
    <source>
        <strain evidence="4">FL130A</strain>
    </source>
</reference>
<feature type="domain" description="BZIP" evidence="3">
    <location>
        <begin position="143"/>
        <end position="202"/>
    </location>
</feature>
<gene>
    <name evidence="4" type="ORF">ALEPTO_LOCUS9321</name>
</gene>
<proteinExistence type="predicted"/>
<keyword evidence="5" id="KW-1185">Reference proteome</keyword>
<dbReference type="OrthoDB" id="1939598at2759"/>
<evidence type="ECO:0000259" key="3">
    <source>
        <dbReference type="PROSITE" id="PS50217"/>
    </source>
</evidence>
<protein>
    <submittedName>
        <fullName evidence="4">190_t:CDS:1</fullName>
    </submittedName>
</protein>
<organism evidence="4 5">
    <name type="scientific">Ambispora leptoticha</name>
    <dbReference type="NCBI Taxonomy" id="144679"/>
    <lineage>
        <taxon>Eukaryota</taxon>
        <taxon>Fungi</taxon>
        <taxon>Fungi incertae sedis</taxon>
        <taxon>Mucoromycota</taxon>
        <taxon>Glomeromycotina</taxon>
        <taxon>Glomeromycetes</taxon>
        <taxon>Archaeosporales</taxon>
        <taxon>Ambisporaceae</taxon>
        <taxon>Ambispora</taxon>
    </lineage>
</organism>
<dbReference type="Proteomes" id="UP000789508">
    <property type="component" value="Unassembled WGS sequence"/>
</dbReference>
<dbReference type="EMBL" id="CAJVPS010006970">
    <property type="protein sequence ID" value="CAG8630206.1"/>
    <property type="molecule type" value="Genomic_DNA"/>
</dbReference>
<sequence>MTSNCLLGKPVALNFQLNFINEKNLNQQEQIRENAHQIVIPQQNDGSATSNRIVTTKTSDIAQITSSSSSTDSYSSQSTTSTTTTQILESITNNIATIISNANEHHNHREFSPHSQEQESTADQDSASSHEDALHPTAQILLQDRRHRNLIASKKYRAKKQALEKAMQEQLTNLSKEATLLTKENEALKLENESLKAIISRLTEQLVDQRVAIRQLDVSNNNNNMGIITENEKPKDSKHRSKRRKAESNDHGKKNNPIRVRDDFESD</sequence>
<evidence type="ECO:0000313" key="5">
    <source>
        <dbReference type="Proteomes" id="UP000789508"/>
    </source>
</evidence>